<accession>A0A0F5LEY4</accession>
<evidence type="ECO:0000313" key="2">
    <source>
        <dbReference type="Proteomes" id="UP000033514"/>
    </source>
</evidence>
<name>A0A0F5LEY4_9HYPH</name>
<reference evidence="1 2" key="1">
    <citation type="submission" date="2015-03" db="EMBL/GenBank/DDBJ databases">
        <authorList>
            <person name="Hassan Y.I."/>
            <person name="Lepp D."/>
            <person name="Zhou T."/>
        </authorList>
    </citation>
    <scope>NUCLEOTIDE SEQUENCE [LARGE SCALE GENOMIC DNA]</scope>
    <source>
        <strain evidence="1 2">GH2-10</strain>
    </source>
</reference>
<sequence length="823" mass="92328">MGDVVNEDRLAEAIEHAISGSAICFLGAGFSTLAGDSGGTRKVPSSSELTDELWKLANVPPEPGSSLTDIAEFFEANSRGAELAAYLGKRLTFCKPAPVQETILNLPWRAIFTTNFDDIVERALPEDKIQVVSPIRRPNFILTDKIPLYYLHGRALDLSERSGVASLVLSESNYLDVRSKDSDLYAAFVNEIHAASQIFFIGYSVRDTEIASRIVTLGDSLRRKSVVIAKPGQGAVANARLQKFGDIAGIGVEGLAAALEAQAHEPVIRDSGLVFLKAVERPEPVTEVTKGDVDSLILTGEFNRDCFSAQRRKIDPSDVYCVDHTSKIGEILSPKTRGVNRFLITSDIGNGKSTFLGQLTVCAIEDGFSAYIIDSTLIEIYRDVDTILSRKEKCIFIVDDLIRYRNISKYIGERLHDSAILVCTTRDSFGSLKFGRATELLSGAVREVALDRLSADELNSWDQFLERWGYWEQRIEMSPTERVKFLSEDCGAENRSIVVSVFQSSSISKKIANIVDFFLRNNEEHLTPFVAILVASLCQKHVRWDQIVAWLNIDEDGFRSALAKDDIFDFLSPNRNWHLFTSAQLADHIFRRFDLNKDVIVDVYSRIVRETAYSSNDSRSGGDSRENLKELMKFRFLTRLFGEGSDAAKTIEAVYSRLSKVKKIRLNDQFWLQYAMSCMERKDIPDAETYLNTALGLAEKKGMDYDDDQIIDQRIRLLLMKNAQPSYKIKEAEISIALEDLTSSLANPLQTKIYPIRSATYILELLDSKIDEIGRNTMSEIGIVLDTMKSILDDNKQLPKSQRGETSKLREQVRRARLVVQNS</sequence>
<dbReference type="PATRIC" id="fig|361041.3.peg.672"/>
<organism evidence="1 2">
    <name type="scientific">Devosia soli</name>
    <dbReference type="NCBI Taxonomy" id="361041"/>
    <lineage>
        <taxon>Bacteria</taxon>
        <taxon>Pseudomonadati</taxon>
        <taxon>Pseudomonadota</taxon>
        <taxon>Alphaproteobacteria</taxon>
        <taxon>Hyphomicrobiales</taxon>
        <taxon>Devosiaceae</taxon>
        <taxon>Devosia</taxon>
    </lineage>
</organism>
<dbReference type="AlphaFoldDB" id="A0A0F5LEY4"/>
<keyword evidence="2" id="KW-1185">Reference proteome</keyword>
<evidence type="ECO:0000313" key="1">
    <source>
        <dbReference type="EMBL" id="KKB80127.1"/>
    </source>
</evidence>
<dbReference type="Proteomes" id="UP000033514">
    <property type="component" value="Unassembled WGS sequence"/>
</dbReference>
<proteinExistence type="predicted"/>
<dbReference type="STRING" id="361041.VW35_06740"/>
<protein>
    <submittedName>
        <fullName evidence="1">Uncharacterized protein</fullName>
    </submittedName>
</protein>
<comment type="caution">
    <text evidence="1">The sequence shown here is derived from an EMBL/GenBank/DDBJ whole genome shotgun (WGS) entry which is preliminary data.</text>
</comment>
<dbReference type="Pfam" id="PF13289">
    <property type="entry name" value="SIR2_2"/>
    <property type="match status" value="1"/>
</dbReference>
<gene>
    <name evidence="1" type="ORF">VW35_06740</name>
</gene>
<dbReference type="EMBL" id="LAJG01000014">
    <property type="protein sequence ID" value="KKB80127.1"/>
    <property type="molecule type" value="Genomic_DNA"/>
</dbReference>